<proteinExistence type="inferred from homology"/>
<dbReference type="GO" id="GO:0005615">
    <property type="term" value="C:extracellular space"/>
    <property type="evidence" value="ECO:0007669"/>
    <property type="project" value="InterPro"/>
</dbReference>
<dbReference type="EMBL" id="BPTT01000001">
    <property type="protein sequence ID" value="GJG32026.1"/>
    <property type="molecule type" value="Genomic_DNA"/>
</dbReference>
<dbReference type="InterPro" id="IPR023796">
    <property type="entry name" value="Serpin_dom"/>
</dbReference>
<dbReference type="Proteomes" id="UP000887097">
    <property type="component" value="Unassembled WGS sequence"/>
</dbReference>
<feature type="domain" description="Serpin" evidence="2">
    <location>
        <begin position="55"/>
        <end position="434"/>
    </location>
</feature>
<dbReference type="SMART" id="SM00093">
    <property type="entry name" value="SERPIN"/>
    <property type="match status" value="1"/>
</dbReference>
<gene>
    <name evidence="3" type="ORF">PRMUPPPA20_01350</name>
</gene>
<dbReference type="InterPro" id="IPR023795">
    <property type="entry name" value="Serpin_CS"/>
</dbReference>
<dbReference type="Pfam" id="PF00079">
    <property type="entry name" value="Serpin"/>
    <property type="match status" value="1"/>
</dbReference>
<evidence type="ECO:0000256" key="1">
    <source>
        <dbReference type="RuleBase" id="RU000411"/>
    </source>
</evidence>
<evidence type="ECO:0000313" key="4">
    <source>
        <dbReference type="Proteomes" id="UP000887097"/>
    </source>
</evidence>
<dbReference type="InterPro" id="IPR042185">
    <property type="entry name" value="Serpin_sf_2"/>
</dbReference>
<name>A0AA37I506_XYLRU</name>
<comment type="caution">
    <text evidence="3">The sequence shown here is derived from an EMBL/GenBank/DDBJ whole genome shotgun (WGS) entry which is preliminary data.</text>
</comment>
<evidence type="ECO:0000313" key="3">
    <source>
        <dbReference type="EMBL" id="GJG32026.1"/>
    </source>
</evidence>
<dbReference type="Gene3D" id="2.30.39.10">
    <property type="entry name" value="Alpha-1-antitrypsin, domain 1"/>
    <property type="match status" value="1"/>
</dbReference>
<dbReference type="InterPro" id="IPR042178">
    <property type="entry name" value="Serpin_sf_1"/>
</dbReference>
<dbReference type="InterPro" id="IPR036186">
    <property type="entry name" value="Serpin_sf"/>
</dbReference>
<dbReference type="CDD" id="cd19588">
    <property type="entry name" value="serpin_miropin-like"/>
    <property type="match status" value="1"/>
</dbReference>
<dbReference type="AlphaFoldDB" id="A0AA37I506"/>
<comment type="similarity">
    <text evidence="1">Belongs to the serpin family.</text>
</comment>
<dbReference type="PANTHER" id="PTHR11461">
    <property type="entry name" value="SERINE PROTEASE INHIBITOR, SERPIN"/>
    <property type="match status" value="1"/>
</dbReference>
<dbReference type="Gene3D" id="3.30.497.10">
    <property type="entry name" value="Antithrombin, subunit I, domain 2"/>
    <property type="match status" value="1"/>
</dbReference>
<accession>A0AA37I506</accession>
<organism evidence="3 4">
    <name type="scientific">Xylanibacter ruminicola</name>
    <name type="common">Prevotella ruminicola</name>
    <dbReference type="NCBI Taxonomy" id="839"/>
    <lineage>
        <taxon>Bacteria</taxon>
        <taxon>Pseudomonadati</taxon>
        <taxon>Bacteroidota</taxon>
        <taxon>Bacteroidia</taxon>
        <taxon>Bacteroidales</taxon>
        <taxon>Prevotellaceae</taxon>
        <taxon>Xylanibacter</taxon>
    </lineage>
</organism>
<dbReference type="GO" id="GO:0004867">
    <property type="term" value="F:serine-type endopeptidase inhibitor activity"/>
    <property type="evidence" value="ECO:0007669"/>
    <property type="project" value="InterPro"/>
</dbReference>
<sequence length="434" mass="48396">MLSGVILSSLLSCSSSEEIEQLEPKQVVNMLGESKPIQLTQEQSVFVNDNNQFTLNFLKAVNKAEQNGQSFIYSPLSITYVLGMVNDAATGQTEQELEQVMGFHQGGIKAVNDYCKKLIDGLPKVDDKVTLNIANALFVNKNRGTLQQQYQQDMKQYYDAQAENLDFKLPSTLKTINDWASDHTNGMIPTILDKIDEKVVTYLLNAIYFKADWASKFEAKNTEEEKFTATNGTIKLPLMHQNVLIQYLKNEDYSAIEIPYGNGLWKMTVMLPEEGKTTDDIIERIGQLGFLEGNGFCGTMGDTYMAHEVDLKLPRFETSSDTDKLTLKGGLVALLQQLGINLVFNQSLSEVPNMCEKENMYISMMRQKAKIKVNEEGSEAAAVTIGGANCTAFTPNPQPVEYPKAIFHANRPFVYTISEASSGVIVFVGKFSRE</sequence>
<protein>
    <submittedName>
        <fullName evidence="3">Serine proteinase inhibitor</fullName>
    </submittedName>
</protein>
<dbReference type="PANTHER" id="PTHR11461:SF211">
    <property type="entry name" value="GH10112P-RELATED"/>
    <property type="match status" value="1"/>
</dbReference>
<dbReference type="InterPro" id="IPR000215">
    <property type="entry name" value="Serpin_fam"/>
</dbReference>
<reference evidence="3" key="1">
    <citation type="submission" date="2021-08" db="EMBL/GenBank/DDBJ databases">
        <title>Prevotella lacticifex sp. nov., isolated from rumen of cow.</title>
        <authorList>
            <person name="Shinkai T."/>
            <person name="Ikeyama N."/>
            <person name="Kumagai M."/>
            <person name="Ohmori H."/>
            <person name="Sakamoto M."/>
            <person name="Ohkuma M."/>
            <person name="Mitsumori M."/>
        </authorList>
    </citation>
    <scope>NUCLEOTIDE SEQUENCE</scope>
    <source>
        <strain evidence="3">JCM 8259</strain>
    </source>
</reference>
<dbReference type="PROSITE" id="PS00284">
    <property type="entry name" value="SERPIN"/>
    <property type="match status" value="1"/>
</dbReference>
<evidence type="ECO:0000259" key="2">
    <source>
        <dbReference type="SMART" id="SM00093"/>
    </source>
</evidence>
<dbReference type="SUPFAM" id="SSF56574">
    <property type="entry name" value="Serpins"/>
    <property type="match status" value="1"/>
</dbReference>